<protein>
    <recommendedName>
        <fullName evidence="3">ParB/Sulfiredoxin domain-containing protein</fullName>
    </recommendedName>
</protein>
<sequence>MQIRDRIRELRRVRANELRPNPRNWRTHPDSQRDALRGLLAEIGYAGALLARELDDGSLQLIDGHLRAETTPDAVVPVLVLDVNAEEADKILLTHDPIAALAGTDHEQLTALLIDARFNSPHVAQLLDGLAQTAAEVEAAVERDCEEVRIPESWQVVVECRDEEDQREMFERLRGEGRRCRVLTL</sequence>
<dbReference type="InterPro" id="IPR036086">
    <property type="entry name" value="ParB/Sulfiredoxin_sf"/>
</dbReference>
<reference evidence="2" key="1">
    <citation type="submission" date="2019-10" db="EMBL/GenBank/DDBJ databases">
        <title>Lacipirellula parvula gen. nov., sp. nov., representing a lineage of planctomycetes widespread in freshwater anoxic habitats, and description of the family Lacipirellulaceae.</title>
        <authorList>
            <person name="Dedysh S.N."/>
            <person name="Kulichevskaya I.S."/>
            <person name="Beletsky A.V."/>
            <person name="Rakitin A.L."/>
            <person name="Mardanov A.V."/>
            <person name="Ivanova A.A."/>
            <person name="Saltykova V.X."/>
            <person name="Rijpstra W.I.C."/>
            <person name="Sinninghe Damste J.S."/>
            <person name="Ravin N.V."/>
        </authorList>
    </citation>
    <scope>NUCLEOTIDE SEQUENCE [LARGE SCALE GENOMIC DNA]</scope>
    <source>
        <strain evidence="2">PX69</strain>
    </source>
</reference>
<dbReference type="RefSeq" id="WP_152101416.1">
    <property type="nucleotide sequence ID" value="NZ_AP021861.1"/>
</dbReference>
<dbReference type="KEGG" id="lpav:PLANPX_5819"/>
<evidence type="ECO:0008006" key="3">
    <source>
        <dbReference type="Google" id="ProtNLM"/>
    </source>
</evidence>
<organism evidence="1 2">
    <name type="scientific">Lacipirellula parvula</name>
    <dbReference type="NCBI Taxonomy" id="2650471"/>
    <lineage>
        <taxon>Bacteria</taxon>
        <taxon>Pseudomonadati</taxon>
        <taxon>Planctomycetota</taxon>
        <taxon>Planctomycetia</taxon>
        <taxon>Pirellulales</taxon>
        <taxon>Lacipirellulaceae</taxon>
        <taxon>Lacipirellula</taxon>
    </lineage>
</organism>
<evidence type="ECO:0000313" key="2">
    <source>
        <dbReference type="Proteomes" id="UP000326837"/>
    </source>
</evidence>
<proteinExistence type="predicted"/>
<dbReference type="SUPFAM" id="SSF110849">
    <property type="entry name" value="ParB/Sulfiredoxin"/>
    <property type="match status" value="1"/>
</dbReference>
<name>A0A5K7XJC5_9BACT</name>
<dbReference type="AlphaFoldDB" id="A0A5K7XJC5"/>
<dbReference type="Proteomes" id="UP000326837">
    <property type="component" value="Chromosome"/>
</dbReference>
<keyword evidence="2" id="KW-1185">Reference proteome</keyword>
<gene>
    <name evidence="1" type="ORF">PLANPX_5819</name>
</gene>
<evidence type="ECO:0000313" key="1">
    <source>
        <dbReference type="EMBL" id="BBO36207.1"/>
    </source>
</evidence>
<dbReference type="EMBL" id="AP021861">
    <property type="protein sequence ID" value="BBO36207.1"/>
    <property type="molecule type" value="Genomic_DNA"/>
</dbReference>
<accession>A0A5K7XJC5</accession>